<dbReference type="PANTHER" id="PTHR45024:SF2">
    <property type="entry name" value="SCP2 DOMAIN-CONTAINING PROTEIN"/>
    <property type="match status" value="1"/>
</dbReference>
<name>A0A3R6ZNA5_9STRA</name>
<evidence type="ECO:0000313" key="4">
    <source>
        <dbReference type="Proteomes" id="UP000285060"/>
    </source>
</evidence>
<keyword evidence="2" id="KW-0560">Oxidoreductase</keyword>
<comment type="caution">
    <text evidence="3">The sequence shown here is derived from an EMBL/GenBank/DDBJ whole genome shotgun (WGS) entry which is preliminary data.</text>
</comment>
<dbReference type="AlphaFoldDB" id="A0A3R6ZNA5"/>
<dbReference type="SUPFAM" id="SSF51735">
    <property type="entry name" value="NAD(P)-binding Rossmann-fold domains"/>
    <property type="match status" value="1"/>
</dbReference>
<dbReference type="EMBL" id="QUSY01000659">
    <property type="protein sequence ID" value="RHY28027.1"/>
    <property type="molecule type" value="Genomic_DNA"/>
</dbReference>
<dbReference type="PANTHER" id="PTHR45024">
    <property type="entry name" value="DEHYDROGENASES, SHORT CHAIN"/>
    <property type="match status" value="1"/>
</dbReference>
<evidence type="ECO:0000313" key="3">
    <source>
        <dbReference type="EMBL" id="RHY28027.1"/>
    </source>
</evidence>
<comment type="similarity">
    <text evidence="1">Belongs to the short-chain dehydrogenases/reductases (SDR) family.</text>
</comment>
<dbReference type="GO" id="GO:0016491">
    <property type="term" value="F:oxidoreductase activity"/>
    <property type="evidence" value="ECO:0007669"/>
    <property type="project" value="UniProtKB-KW"/>
</dbReference>
<dbReference type="Gene3D" id="3.40.50.720">
    <property type="entry name" value="NAD(P)-binding Rossmann-like Domain"/>
    <property type="match status" value="1"/>
</dbReference>
<dbReference type="Proteomes" id="UP000285060">
    <property type="component" value="Unassembled WGS sequence"/>
</dbReference>
<evidence type="ECO:0000256" key="1">
    <source>
        <dbReference type="ARBA" id="ARBA00006484"/>
    </source>
</evidence>
<proteinExistence type="inferred from homology"/>
<organism evidence="3 4">
    <name type="scientific">Aphanomyces invadans</name>
    <dbReference type="NCBI Taxonomy" id="157072"/>
    <lineage>
        <taxon>Eukaryota</taxon>
        <taxon>Sar</taxon>
        <taxon>Stramenopiles</taxon>
        <taxon>Oomycota</taxon>
        <taxon>Saprolegniomycetes</taxon>
        <taxon>Saprolegniales</taxon>
        <taxon>Verrucalvaceae</taxon>
        <taxon>Aphanomyces</taxon>
    </lineage>
</organism>
<sequence length="96" mass="9598">MRENAVVAIVTGAGNGLGKAYALYLSKLGAKVVVNDTGGDRHGVGTQTGAADAVVREIQSLHGKDAAVPSYSSVEDGDTVVQAALDACTDAPLSSP</sequence>
<gene>
    <name evidence="3" type="ORF">DYB32_006325</name>
</gene>
<evidence type="ECO:0000256" key="2">
    <source>
        <dbReference type="ARBA" id="ARBA00023002"/>
    </source>
</evidence>
<accession>A0A3R6ZNA5</accession>
<dbReference type="VEuPathDB" id="FungiDB:H310_05855"/>
<dbReference type="InterPro" id="IPR051687">
    <property type="entry name" value="Peroxisomal_Beta-Oxidation"/>
</dbReference>
<protein>
    <submittedName>
        <fullName evidence="3">Uncharacterized protein</fullName>
    </submittedName>
</protein>
<reference evidence="3 4" key="1">
    <citation type="submission" date="2018-08" db="EMBL/GenBank/DDBJ databases">
        <title>Aphanomyces genome sequencing and annotation.</title>
        <authorList>
            <person name="Minardi D."/>
            <person name="Oidtmann B."/>
            <person name="Van Der Giezen M."/>
            <person name="Studholme D.J."/>
        </authorList>
    </citation>
    <scope>NUCLEOTIDE SEQUENCE [LARGE SCALE GENOMIC DNA]</scope>
    <source>
        <strain evidence="3 4">NJM0002</strain>
    </source>
</reference>
<dbReference type="InterPro" id="IPR036291">
    <property type="entry name" value="NAD(P)-bd_dom_sf"/>
</dbReference>
<keyword evidence="4" id="KW-1185">Reference proteome</keyword>